<keyword evidence="6" id="KW-0539">Nucleus</keyword>
<dbReference type="Pfam" id="PF00172">
    <property type="entry name" value="Zn_clus"/>
    <property type="match status" value="1"/>
</dbReference>
<evidence type="ECO:0000256" key="4">
    <source>
        <dbReference type="ARBA" id="ARBA00023125"/>
    </source>
</evidence>
<evidence type="ECO:0000256" key="1">
    <source>
        <dbReference type="ARBA" id="ARBA00004123"/>
    </source>
</evidence>
<reference evidence="10 11" key="1">
    <citation type="journal article" date="2014" name="Genome Announc.">
        <title>Draft genome sequence of the pathogenic fungus Scedosporium apiospermum.</title>
        <authorList>
            <person name="Vandeputte P."/>
            <person name="Ghamrawi S."/>
            <person name="Rechenmann M."/>
            <person name="Iltis A."/>
            <person name="Giraud S."/>
            <person name="Fleury M."/>
            <person name="Thornton C."/>
            <person name="Delhaes L."/>
            <person name="Meyer W."/>
            <person name="Papon N."/>
            <person name="Bouchara J.P."/>
        </authorList>
    </citation>
    <scope>NUCLEOTIDE SEQUENCE [LARGE SCALE GENOMIC DNA]</scope>
    <source>
        <strain evidence="10 11">IHEM 14462</strain>
    </source>
</reference>
<keyword evidence="8" id="KW-1133">Transmembrane helix</keyword>
<evidence type="ECO:0000256" key="7">
    <source>
        <dbReference type="SAM" id="MobiDB-lite"/>
    </source>
</evidence>
<dbReference type="PROSITE" id="PS50048">
    <property type="entry name" value="ZN2_CY6_FUNGAL_2"/>
    <property type="match status" value="1"/>
</dbReference>
<dbReference type="GO" id="GO:0000981">
    <property type="term" value="F:DNA-binding transcription factor activity, RNA polymerase II-specific"/>
    <property type="evidence" value="ECO:0007669"/>
    <property type="project" value="InterPro"/>
</dbReference>
<dbReference type="GeneID" id="27725792"/>
<dbReference type="GO" id="GO:0045944">
    <property type="term" value="P:positive regulation of transcription by RNA polymerase II"/>
    <property type="evidence" value="ECO:0007669"/>
    <property type="project" value="TreeGrafter"/>
</dbReference>
<dbReference type="KEGG" id="sapo:SAPIO_CDS6720"/>
<feature type="region of interest" description="Disordered" evidence="7">
    <location>
        <begin position="181"/>
        <end position="232"/>
    </location>
</feature>
<feature type="compositionally biased region" description="Gly residues" evidence="7">
    <location>
        <begin position="773"/>
        <end position="783"/>
    </location>
</feature>
<evidence type="ECO:0000256" key="2">
    <source>
        <dbReference type="ARBA" id="ARBA00022723"/>
    </source>
</evidence>
<feature type="region of interest" description="Disordered" evidence="7">
    <location>
        <begin position="248"/>
        <end position="276"/>
    </location>
</feature>
<keyword evidence="8" id="KW-0472">Membrane</keyword>
<name>A0A084G336_PSEDA</name>
<dbReference type="InterPro" id="IPR007219">
    <property type="entry name" value="XnlR_reg_dom"/>
</dbReference>
<dbReference type="Proteomes" id="UP000028545">
    <property type="component" value="Unassembled WGS sequence"/>
</dbReference>
<dbReference type="PANTHER" id="PTHR47540:SF2">
    <property type="entry name" value="ZN(II)2CYS6 TRANSCRIPTION FACTOR (EUROFUNG)"/>
    <property type="match status" value="1"/>
</dbReference>
<dbReference type="InterPro" id="IPR036864">
    <property type="entry name" value="Zn2-C6_fun-type_DNA-bd_sf"/>
</dbReference>
<accession>A0A084G336</accession>
<sequence>MFEPAGPPWDGFYSPMTPTVPVHGGRLEGRRPPSHPLPAKRPLPPCQETSTPASAVRRRKPAKVSRACDLCKARKSKCDGMIPCDKCVAKGHVCLYDAKYSRGRPPTPPPSTTAMIYATPAYPVHREEQRNTPPTRRSKSSDIIPPPHTSEGSFHLQPPPSAVAADTSAVSLPVLASNTTSTTMTSIEHGQAPDQDEQSDETAAPKPRGERNTSSRQSPDLGTEEIQGQVFDPTSTVTFLHRAWKRLSKQKGREKDNADQGPLSPLDQTPGHQPWMFAGDKPLSTSANTTEFQSERNPDLGNIVLPDHSYTRELVQLYFDVCIATYRFLHRGTTEAWLDTLEANLHEGKPIWNNIGKSRAAIVLVVLAISATHLEKLRRPIAATATNTPSHYLSRNNNNTTTNPEAHPDELFGMAMRLVDTETGIPRLELAQAHLILVLYLLTTSRMNRAWYVFGNLTQIVGVLGLHRRGGRNRRVAAAKADYIQSQCAIRLFWAAYIIDGHLSVIFGRPRHYHDDDIDQEFPASINDEYMTTKGPIDARDEFGEGAADSLIEALVYHAKVAQIIGQISKQVYSIKPISEQERIDASLRLSEKLHAWQASLPAHLGTVRLSSLIPSLRRQATVLRLAYSHAIMHANRLFLLGDPTASNRGPVAECINAARVVFEIVDGMAKDGPIFHAFWWTHYITFCALLVTYVWEIQHKRKRLSLGDIADHRRLIELAGRCHRHLANATATNSPSRRYAVILAEFRREAMGTLSRATSPRPAATTVHENGMGSGYGHGGGSTPRSSSIIIDPRLQEDPGIAGHGQGPTYPASTFDGPETGAEIAGPDYMLQAALADTTSSFQPGPTVLDEWQATDWLEFDSSAFGPIFESCNDTPPGV</sequence>
<feature type="compositionally biased region" description="Pro residues" evidence="7">
    <location>
        <begin position="34"/>
        <end position="45"/>
    </location>
</feature>
<keyword evidence="8" id="KW-0812">Transmembrane</keyword>
<keyword evidence="2" id="KW-0479">Metal-binding</keyword>
<dbReference type="EMBL" id="JOWA01000107">
    <property type="protein sequence ID" value="KEZ41748.1"/>
    <property type="molecule type" value="Genomic_DNA"/>
</dbReference>
<protein>
    <submittedName>
        <fullName evidence="10">Fungal specific transcription factor domain-containing protein</fullName>
    </submittedName>
</protein>
<feature type="domain" description="Zn(2)-C6 fungal-type" evidence="9">
    <location>
        <begin position="67"/>
        <end position="96"/>
    </location>
</feature>
<dbReference type="PANTHER" id="PTHR47540">
    <property type="entry name" value="THIAMINE REPRESSIBLE GENES REGULATORY PROTEIN THI5"/>
    <property type="match status" value="1"/>
</dbReference>
<dbReference type="InterPro" id="IPR001138">
    <property type="entry name" value="Zn2Cys6_DnaBD"/>
</dbReference>
<gene>
    <name evidence="10" type="ORF">SAPIO_CDS6720</name>
</gene>
<dbReference type="PROSITE" id="PS00463">
    <property type="entry name" value="ZN2_CY6_FUNGAL_1"/>
    <property type="match status" value="1"/>
</dbReference>
<dbReference type="InterPro" id="IPR051711">
    <property type="entry name" value="Stress_Response_Reg"/>
</dbReference>
<organism evidence="10 11">
    <name type="scientific">Pseudallescheria apiosperma</name>
    <name type="common">Scedosporium apiospermum</name>
    <dbReference type="NCBI Taxonomy" id="563466"/>
    <lineage>
        <taxon>Eukaryota</taxon>
        <taxon>Fungi</taxon>
        <taxon>Dikarya</taxon>
        <taxon>Ascomycota</taxon>
        <taxon>Pezizomycotina</taxon>
        <taxon>Sordariomycetes</taxon>
        <taxon>Hypocreomycetidae</taxon>
        <taxon>Microascales</taxon>
        <taxon>Microascaceae</taxon>
        <taxon>Scedosporium</taxon>
    </lineage>
</organism>
<dbReference type="SMART" id="SM00066">
    <property type="entry name" value="GAL4"/>
    <property type="match status" value="1"/>
</dbReference>
<evidence type="ECO:0000256" key="3">
    <source>
        <dbReference type="ARBA" id="ARBA00023015"/>
    </source>
</evidence>
<dbReference type="RefSeq" id="XP_016641547.1">
    <property type="nucleotide sequence ID" value="XM_016788748.1"/>
</dbReference>
<feature type="region of interest" description="Disordered" evidence="7">
    <location>
        <begin position="1"/>
        <end position="58"/>
    </location>
</feature>
<proteinExistence type="predicted"/>
<dbReference type="SUPFAM" id="SSF57701">
    <property type="entry name" value="Zn2/Cys6 DNA-binding domain"/>
    <property type="match status" value="1"/>
</dbReference>
<feature type="region of interest" description="Disordered" evidence="7">
    <location>
        <begin position="755"/>
        <end position="786"/>
    </location>
</feature>
<feature type="region of interest" description="Disordered" evidence="7">
    <location>
        <begin position="121"/>
        <end position="166"/>
    </location>
</feature>
<evidence type="ECO:0000313" key="11">
    <source>
        <dbReference type="Proteomes" id="UP000028545"/>
    </source>
</evidence>
<dbReference type="Gene3D" id="4.10.240.10">
    <property type="entry name" value="Zn(2)-C6 fungal-type DNA-binding domain"/>
    <property type="match status" value="1"/>
</dbReference>
<comment type="subcellular location">
    <subcellularLocation>
        <location evidence="1">Nucleus</location>
    </subcellularLocation>
</comment>
<dbReference type="GO" id="GO:0043565">
    <property type="term" value="F:sequence-specific DNA binding"/>
    <property type="evidence" value="ECO:0007669"/>
    <property type="project" value="TreeGrafter"/>
</dbReference>
<dbReference type="CDD" id="cd12148">
    <property type="entry name" value="fungal_TF_MHR"/>
    <property type="match status" value="1"/>
</dbReference>
<evidence type="ECO:0000256" key="8">
    <source>
        <dbReference type="SAM" id="Phobius"/>
    </source>
</evidence>
<feature type="region of interest" description="Disordered" evidence="7">
    <location>
        <begin position="800"/>
        <end position="824"/>
    </location>
</feature>
<dbReference type="GO" id="GO:0005634">
    <property type="term" value="C:nucleus"/>
    <property type="evidence" value="ECO:0007669"/>
    <property type="project" value="UniProtKB-SubCell"/>
</dbReference>
<keyword evidence="11" id="KW-1185">Reference proteome</keyword>
<dbReference type="SMART" id="SM00906">
    <property type="entry name" value="Fungal_trans"/>
    <property type="match status" value="1"/>
</dbReference>
<dbReference type="OMA" id="CAKCISR"/>
<dbReference type="VEuPathDB" id="FungiDB:SAPIO_CDS6720"/>
<dbReference type="Pfam" id="PF04082">
    <property type="entry name" value="Fungal_trans"/>
    <property type="match status" value="1"/>
</dbReference>
<evidence type="ECO:0000259" key="9">
    <source>
        <dbReference type="PROSITE" id="PS50048"/>
    </source>
</evidence>
<evidence type="ECO:0000256" key="5">
    <source>
        <dbReference type="ARBA" id="ARBA00023163"/>
    </source>
</evidence>
<feature type="transmembrane region" description="Helical" evidence="8">
    <location>
        <begin position="678"/>
        <end position="696"/>
    </location>
</feature>
<dbReference type="AlphaFoldDB" id="A0A084G336"/>
<keyword evidence="3" id="KW-0805">Transcription regulation</keyword>
<dbReference type="OrthoDB" id="3037908at2759"/>
<keyword evidence="4" id="KW-0238">DNA-binding</keyword>
<evidence type="ECO:0000313" key="10">
    <source>
        <dbReference type="EMBL" id="KEZ41748.1"/>
    </source>
</evidence>
<comment type="caution">
    <text evidence="10">The sequence shown here is derived from an EMBL/GenBank/DDBJ whole genome shotgun (WGS) entry which is preliminary data.</text>
</comment>
<evidence type="ECO:0000256" key="6">
    <source>
        <dbReference type="ARBA" id="ARBA00023242"/>
    </source>
</evidence>
<dbReference type="GO" id="GO:0006351">
    <property type="term" value="P:DNA-templated transcription"/>
    <property type="evidence" value="ECO:0007669"/>
    <property type="project" value="InterPro"/>
</dbReference>
<keyword evidence="5" id="KW-0804">Transcription</keyword>
<dbReference type="GO" id="GO:0008270">
    <property type="term" value="F:zinc ion binding"/>
    <property type="evidence" value="ECO:0007669"/>
    <property type="project" value="InterPro"/>
</dbReference>
<dbReference type="HOGENOM" id="CLU_009239_1_0_1"/>
<dbReference type="CDD" id="cd00067">
    <property type="entry name" value="GAL4"/>
    <property type="match status" value="1"/>
</dbReference>